<feature type="transmembrane region" description="Helical" evidence="2">
    <location>
        <begin position="264"/>
        <end position="285"/>
    </location>
</feature>
<feature type="transmembrane region" description="Helical" evidence="2">
    <location>
        <begin position="105"/>
        <end position="127"/>
    </location>
</feature>
<evidence type="ECO:0008006" key="5">
    <source>
        <dbReference type="Google" id="ProtNLM"/>
    </source>
</evidence>
<sequence length="296" mass="31591">MTDAQNDTTETDPEAEGADEWDPIRTTGRWEFHLKAHAVVLAIVVVSEYIGTFEYPIGEAAIIILPMLYAVVFGMLISFRFLGAYLTQLQKVAPPEVSRISTPMILISLMPLGVIYGTLVGPAFWEIIQAGPAFVLQEVGNLATIVISLPVALLLGMKREAIGATISVVREPVYGIVTEYYGPKSPEGIGVLGNYLIGTFIGTIFFGILGGVAPLFGLHPLSLSMGCGMGSASMMTACAGSLAAVSPPGLEDQILSFAATSNTLTNFTGLWIVLFVGLPFVNFLYRKLNPVLGRGE</sequence>
<dbReference type="RefSeq" id="WP_089383612.1">
    <property type="nucleotide sequence ID" value="NZ_FZNQ01000002.1"/>
</dbReference>
<dbReference type="EMBL" id="FZNQ01000002">
    <property type="protein sequence ID" value="SNR31251.1"/>
    <property type="molecule type" value="Genomic_DNA"/>
</dbReference>
<evidence type="ECO:0000313" key="3">
    <source>
        <dbReference type="EMBL" id="SNR31251.1"/>
    </source>
</evidence>
<protein>
    <recommendedName>
        <fullName evidence="5">DUF3100 domain-containing protein</fullName>
    </recommendedName>
</protein>
<dbReference type="Pfam" id="PF11299">
    <property type="entry name" value="DUF3100"/>
    <property type="match status" value="1"/>
</dbReference>
<dbReference type="InterPro" id="IPR021450">
    <property type="entry name" value="DUF3100"/>
</dbReference>
<name>A0A238VAM9_HALVU</name>
<dbReference type="AlphaFoldDB" id="A0A238VAM9"/>
<evidence type="ECO:0000256" key="2">
    <source>
        <dbReference type="SAM" id="Phobius"/>
    </source>
</evidence>
<dbReference type="Proteomes" id="UP000198397">
    <property type="component" value="Unassembled WGS sequence"/>
</dbReference>
<feature type="transmembrane region" description="Helical" evidence="2">
    <location>
        <begin position="139"/>
        <end position="157"/>
    </location>
</feature>
<organism evidence="3 4">
    <name type="scientific">Halorubrum vacuolatum</name>
    <name type="common">Natronobacterium vacuolatum</name>
    <dbReference type="NCBI Taxonomy" id="63740"/>
    <lineage>
        <taxon>Archaea</taxon>
        <taxon>Methanobacteriati</taxon>
        <taxon>Methanobacteriota</taxon>
        <taxon>Stenosarchaea group</taxon>
        <taxon>Halobacteria</taxon>
        <taxon>Halobacteriales</taxon>
        <taxon>Haloferacaceae</taxon>
        <taxon>Halorubrum</taxon>
    </lineage>
</organism>
<evidence type="ECO:0000256" key="1">
    <source>
        <dbReference type="SAM" id="MobiDB-lite"/>
    </source>
</evidence>
<feature type="transmembrane region" description="Helical" evidence="2">
    <location>
        <begin position="195"/>
        <end position="216"/>
    </location>
</feature>
<evidence type="ECO:0000313" key="4">
    <source>
        <dbReference type="Proteomes" id="UP000198397"/>
    </source>
</evidence>
<keyword evidence="4" id="KW-1185">Reference proteome</keyword>
<dbReference type="OrthoDB" id="293233at2157"/>
<keyword evidence="2" id="KW-1133">Transmembrane helix</keyword>
<keyword evidence="2" id="KW-0812">Transmembrane</keyword>
<reference evidence="3 4" key="1">
    <citation type="submission" date="2017-06" db="EMBL/GenBank/DDBJ databases">
        <authorList>
            <person name="Kim H.J."/>
            <person name="Triplett B.A."/>
        </authorList>
    </citation>
    <scope>NUCLEOTIDE SEQUENCE [LARGE SCALE GENOMIC DNA]</scope>
    <source>
        <strain evidence="3 4">DSM 8800</strain>
    </source>
</reference>
<accession>A0A238VAM9</accession>
<feature type="transmembrane region" description="Helical" evidence="2">
    <location>
        <begin position="32"/>
        <end position="50"/>
    </location>
</feature>
<feature type="region of interest" description="Disordered" evidence="1">
    <location>
        <begin position="1"/>
        <end position="21"/>
    </location>
</feature>
<feature type="compositionally biased region" description="Acidic residues" evidence="1">
    <location>
        <begin position="9"/>
        <end position="21"/>
    </location>
</feature>
<keyword evidence="2" id="KW-0472">Membrane</keyword>
<proteinExistence type="predicted"/>
<gene>
    <name evidence="3" type="ORF">SAMN06264855_102158</name>
</gene>
<feature type="transmembrane region" description="Helical" evidence="2">
    <location>
        <begin position="62"/>
        <end position="85"/>
    </location>
</feature>